<protein>
    <submittedName>
        <fullName evidence="3">Uncharacterized protein</fullName>
    </submittedName>
</protein>
<evidence type="ECO:0000259" key="1">
    <source>
        <dbReference type="Pfam" id="PF13180"/>
    </source>
</evidence>
<dbReference type="InterPro" id="IPR036034">
    <property type="entry name" value="PDZ_sf"/>
</dbReference>
<evidence type="ECO:0000313" key="3">
    <source>
        <dbReference type="EMBL" id="AFH98750.1"/>
    </source>
</evidence>
<dbReference type="KEGG" id="hhq:HPSH169_00170"/>
<dbReference type="PATRIC" id="fig|1163741.3.peg.34"/>
<dbReference type="InterPro" id="IPR001478">
    <property type="entry name" value="PDZ"/>
</dbReference>
<accession>A0A0E0WBM7</accession>
<dbReference type="Pfam" id="PF13180">
    <property type="entry name" value="PDZ_2"/>
    <property type="match status" value="1"/>
</dbReference>
<dbReference type="AlphaFoldDB" id="A0A0E0WBM7"/>
<dbReference type="EMBL" id="CP003473">
    <property type="protein sequence ID" value="AFH98750.1"/>
    <property type="molecule type" value="Genomic_DNA"/>
</dbReference>
<dbReference type="Proteomes" id="UP000005007">
    <property type="component" value="Chromosome"/>
</dbReference>
<evidence type="ECO:0000313" key="4">
    <source>
        <dbReference type="Proteomes" id="UP000005007"/>
    </source>
</evidence>
<feature type="domain" description="DUF7488" evidence="2">
    <location>
        <begin position="22"/>
        <end position="166"/>
    </location>
</feature>
<dbReference type="RefSeq" id="WP_000468454.1">
    <property type="nucleotide sequence ID" value="NC_017740.1"/>
</dbReference>
<feature type="domain" description="PDZ" evidence="1">
    <location>
        <begin position="171"/>
        <end position="248"/>
    </location>
</feature>
<dbReference type="Gene3D" id="2.30.42.10">
    <property type="match status" value="1"/>
</dbReference>
<sequence>MFHKALILLVFLLLVFLNGLGAYDFKHCQAFFKKASLQKGGVALKELPKGVYLYYSKTYPKHAKVIKSDPFVGLYLLQSAPSEYFYTLRDLDKDALIRPMASIGDKEAIEVRLLFRQKGYERYAQISQEIQKNGVISNICYQMLGLGVGGNGFIETKFIKRFLNQKEPYYGDIGVRLEEDNKRLVVAQFDPFFPKNPFLKNDEILAINHQKIHSLAEFEWVVSNLKYQSLVKVSIKRNHKIKEVTLKVNKRYGGFLLKDTFLERYGIALDKRFTITKIGSHLPKGLDFLKLGDRILWVNRKNVASNPKALREALSAPKIELLVWREGFEFYIKVR</sequence>
<organism evidence="3 4">
    <name type="scientific">Helicobacter pylori Shi169</name>
    <dbReference type="NCBI Taxonomy" id="1163741"/>
    <lineage>
        <taxon>Bacteria</taxon>
        <taxon>Pseudomonadati</taxon>
        <taxon>Campylobacterota</taxon>
        <taxon>Epsilonproteobacteria</taxon>
        <taxon>Campylobacterales</taxon>
        <taxon>Helicobacteraceae</taxon>
        <taxon>Helicobacter</taxon>
    </lineage>
</organism>
<dbReference type="Pfam" id="PF24314">
    <property type="entry name" value="DUF7488"/>
    <property type="match status" value="1"/>
</dbReference>
<dbReference type="HOGENOM" id="CLU_066393_0_0_7"/>
<evidence type="ECO:0000259" key="2">
    <source>
        <dbReference type="Pfam" id="PF24314"/>
    </source>
</evidence>
<proteinExistence type="predicted"/>
<name>A0A0E0WBM7_HELPX</name>
<dbReference type="InterPro" id="IPR055911">
    <property type="entry name" value="DUF7488"/>
</dbReference>
<gene>
    <name evidence="3" type="ORF">HPSH169_00170</name>
</gene>
<reference evidence="3 4" key="1">
    <citation type="submission" date="2012-04" db="EMBL/GenBank/DDBJ databases">
        <authorList>
            <person name="Kersulyte D."/>
            <person name="Cabrera L."/>
            <person name="Pacheco R."/>
            <person name="Herrera P."/>
            <person name="Rodriguez C."/>
            <person name="Gilman R.H."/>
            <person name="Berg D.E."/>
        </authorList>
    </citation>
    <scope>NUCLEOTIDE SEQUENCE [LARGE SCALE GENOMIC DNA]</scope>
    <source>
        <strain evidence="3 4">Shi169</strain>
    </source>
</reference>
<dbReference type="SUPFAM" id="SSF50156">
    <property type="entry name" value="PDZ domain-like"/>
    <property type="match status" value="2"/>
</dbReference>